<dbReference type="AlphaFoldDB" id="A0A2N5T1J0"/>
<feature type="compositionally biased region" description="Polar residues" evidence="2">
    <location>
        <begin position="221"/>
        <end position="235"/>
    </location>
</feature>
<keyword evidence="1" id="KW-0479">Metal-binding</keyword>
<dbReference type="Proteomes" id="UP000235388">
    <property type="component" value="Unassembled WGS sequence"/>
</dbReference>
<proteinExistence type="predicted"/>
<dbReference type="EMBL" id="PGCJ01000814">
    <property type="protein sequence ID" value="PLW19335.1"/>
    <property type="molecule type" value="Genomic_DNA"/>
</dbReference>
<dbReference type="GO" id="GO:0008270">
    <property type="term" value="F:zinc ion binding"/>
    <property type="evidence" value="ECO:0007669"/>
    <property type="project" value="UniProtKB-KW"/>
</dbReference>
<comment type="caution">
    <text evidence="4">The sequence shown here is derived from an EMBL/GenBank/DDBJ whole genome shotgun (WGS) entry which is preliminary data.</text>
</comment>
<keyword evidence="1" id="KW-0863">Zinc-finger</keyword>
<evidence type="ECO:0000313" key="4">
    <source>
        <dbReference type="EMBL" id="PLW19335.1"/>
    </source>
</evidence>
<feature type="compositionally biased region" description="Polar residues" evidence="2">
    <location>
        <begin position="608"/>
        <end position="640"/>
    </location>
</feature>
<organism evidence="4 5">
    <name type="scientific">Puccinia coronata f. sp. avenae</name>
    <dbReference type="NCBI Taxonomy" id="200324"/>
    <lineage>
        <taxon>Eukaryota</taxon>
        <taxon>Fungi</taxon>
        <taxon>Dikarya</taxon>
        <taxon>Basidiomycota</taxon>
        <taxon>Pucciniomycotina</taxon>
        <taxon>Pucciniomycetes</taxon>
        <taxon>Pucciniales</taxon>
        <taxon>Pucciniaceae</taxon>
        <taxon>Puccinia</taxon>
    </lineage>
</organism>
<reference evidence="4 5" key="1">
    <citation type="submission" date="2017-11" db="EMBL/GenBank/DDBJ databases">
        <title>De novo assembly and phasing of dikaryotic genomes from two isolates of Puccinia coronata f. sp. avenae, the causal agent of oat crown rust.</title>
        <authorList>
            <person name="Miller M.E."/>
            <person name="Zhang Y."/>
            <person name="Omidvar V."/>
            <person name="Sperschneider J."/>
            <person name="Schwessinger B."/>
            <person name="Raley C."/>
            <person name="Palmer J.M."/>
            <person name="Garnica D."/>
            <person name="Upadhyaya N."/>
            <person name="Rathjen J."/>
            <person name="Taylor J.M."/>
            <person name="Park R.F."/>
            <person name="Dodds P.N."/>
            <person name="Hirsch C.D."/>
            <person name="Kianian S.F."/>
            <person name="Figueroa M."/>
        </authorList>
    </citation>
    <scope>NUCLEOTIDE SEQUENCE [LARGE SCALE GENOMIC DNA]</scope>
    <source>
        <strain evidence="4">12NC29</strain>
    </source>
</reference>
<evidence type="ECO:0000259" key="3">
    <source>
        <dbReference type="PROSITE" id="PS50157"/>
    </source>
</evidence>
<feature type="domain" description="C2H2-type" evidence="3">
    <location>
        <begin position="687"/>
        <end position="711"/>
    </location>
</feature>
<dbReference type="Gene3D" id="3.30.160.60">
    <property type="entry name" value="Classic Zinc Finger"/>
    <property type="match status" value="1"/>
</dbReference>
<dbReference type="PROSITE" id="PS50157">
    <property type="entry name" value="ZINC_FINGER_C2H2_2"/>
    <property type="match status" value="2"/>
</dbReference>
<feature type="region of interest" description="Disordered" evidence="2">
    <location>
        <begin position="270"/>
        <end position="293"/>
    </location>
</feature>
<name>A0A2N5T1J0_9BASI</name>
<keyword evidence="5" id="KW-1185">Reference proteome</keyword>
<evidence type="ECO:0000256" key="1">
    <source>
        <dbReference type="PROSITE-ProRule" id="PRU00042"/>
    </source>
</evidence>
<dbReference type="SUPFAM" id="SSF57667">
    <property type="entry name" value="beta-beta-alpha zinc fingers"/>
    <property type="match status" value="1"/>
</dbReference>
<dbReference type="OrthoDB" id="8922241at2759"/>
<feature type="region of interest" description="Disordered" evidence="2">
    <location>
        <begin position="209"/>
        <end position="241"/>
    </location>
</feature>
<protein>
    <recommendedName>
        <fullName evidence="3">C2H2-type domain-containing protein</fullName>
    </recommendedName>
</protein>
<dbReference type="PROSITE" id="PS00028">
    <property type="entry name" value="ZINC_FINGER_C2H2_1"/>
    <property type="match status" value="1"/>
</dbReference>
<dbReference type="SMART" id="SM00355">
    <property type="entry name" value="ZnF_C2H2"/>
    <property type="match status" value="2"/>
</dbReference>
<evidence type="ECO:0000256" key="2">
    <source>
        <dbReference type="SAM" id="MobiDB-lite"/>
    </source>
</evidence>
<gene>
    <name evidence="4" type="ORF">PCANC_09137</name>
</gene>
<sequence>MSCWDLDLKDTGLIRDGSDLDCLDASEQSLKEDSDVLKIPPISTCLPSSSSEIFPRTDASSLISNSVNLNRIATVKVPTSDSKVILEKNSEERKNQLRSCMPYDLSVEQIANSEPAGSTECQSQKCVKSMDGAQEPWFTSGWDGRTVSPKDAFLDYDHVYTKLEDEASRRASHSWITNSAITMNHVKNQTIVNLTGNPHRLIDENVLASHSSHSHSKQRLAINTNEPYSCNQSSGKRGLKSTDDFAASQFSLPPQCVPKNAIRWTHYSTTPASPLNHQTQNSSAGKTSAPGNILKTPNSLELDVALKGGMHASGHSSLINLKAGEVPTSSPTKVLIGQPTRVTPNYEEFSASSEEETSTLETEPTASRFEENIQQLMHESSPITHYLALETDSHESPRGCEKFDLSSCVDTSRKEPRRSRTTKYNQLNVVIDDSANSALDWTSRIQVEEVTVKTSPKQEEISSIKSQSPVEKAVFNEIHGGVKGQSIAVASADSLVDLTEDDNLTADDQSSQERESYDISLASLLKRAHTGRQRQTCQKIAKFDLMKEEDCIRKGRRATSKIHYASAPYSRVTRSSIGHSSGKGTGAALLHSPPINTPRRGSRKPSARTAQTGCLTTSRRSQSQTLGNTLDDSPGHTNPTGPIMCGHVDEKTGEKCETMFKRPYDLARHKETIHDSEGPEGDRKPQWKCGQCGGSFSRKDALIRHCRTRNH</sequence>
<dbReference type="InterPro" id="IPR013087">
    <property type="entry name" value="Znf_C2H2_type"/>
</dbReference>
<keyword evidence="1" id="KW-0862">Zinc</keyword>
<evidence type="ECO:0000313" key="5">
    <source>
        <dbReference type="Proteomes" id="UP000235388"/>
    </source>
</evidence>
<dbReference type="InterPro" id="IPR036236">
    <property type="entry name" value="Znf_C2H2_sf"/>
</dbReference>
<feature type="region of interest" description="Disordered" evidence="2">
    <location>
        <begin position="574"/>
        <end position="642"/>
    </location>
</feature>
<dbReference type="STRING" id="200324.A0A2N5T1J0"/>
<accession>A0A2N5T1J0</accession>
<feature type="domain" description="C2H2-type" evidence="3">
    <location>
        <begin position="643"/>
        <end position="679"/>
    </location>
</feature>